<dbReference type="AlphaFoldDB" id="A0A1L8R884"/>
<evidence type="ECO:0000313" key="3">
    <source>
        <dbReference type="Proteomes" id="UP000182835"/>
    </source>
</evidence>
<dbReference type="STRING" id="317010.RU96_GL001929"/>
<feature type="transmembrane region" description="Helical" evidence="1">
    <location>
        <begin position="80"/>
        <end position="99"/>
    </location>
</feature>
<keyword evidence="1" id="KW-0472">Membrane</keyword>
<name>A0A1L8R884_9ENTE</name>
<feature type="transmembrane region" description="Helical" evidence="1">
    <location>
        <begin position="15"/>
        <end position="40"/>
    </location>
</feature>
<sequence>MRFGKSEVKPLVPFIIYWGVILVCVAWAALSIFFSIFYLARKENGNLWAFAFFNVLAAIVQAIVLAIYRTWGWGITQYSSLIYIIIGVLLVLTVIQAILGREPKESIA</sequence>
<dbReference type="EMBL" id="JXKG01000004">
    <property type="protein sequence ID" value="OJG15952.1"/>
    <property type="molecule type" value="Genomic_DNA"/>
</dbReference>
<comment type="caution">
    <text evidence="2">The sequence shown here is derived from an EMBL/GenBank/DDBJ whole genome shotgun (WGS) entry which is preliminary data.</text>
</comment>
<dbReference type="Proteomes" id="UP000182835">
    <property type="component" value="Unassembled WGS sequence"/>
</dbReference>
<protein>
    <submittedName>
        <fullName evidence="2">Uncharacterized protein</fullName>
    </submittedName>
</protein>
<evidence type="ECO:0000256" key="1">
    <source>
        <dbReference type="SAM" id="Phobius"/>
    </source>
</evidence>
<feature type="transmembrane region" description="Helical" evidence="1">
    <location>
        <begin position="47"/>
        <end position="68"/>
    </location>
</feature>
<organism evidence="2 3">
    <name type="scientific">Enterococcus canintestini</name>
    <dbReference type="NCBI Taxonomy" id="317010"/>
    <lineage>
        <taxon>Bacteria</taxon>
        <taxon>Bacillati</taxon>
        <taxon>Bacillota</taxon>
        <taxon>Bacilli</taxon>
        <taxon>Lactobacillales</taxon>
        <taxon>Enterococcaceae</taxon>
        <taxon>Enterococcus</taxon>
    </lineage>
</organism>
<keyword evidence="1" id="KW-0812">Transmembrane</keyword>
<gene>
    <name evidence="2" type="ORF">RU96_GL001929</name>
</gene>
<keyword evidence="1" id="KW-1133">Transmembrane helix</keyword>
<reference evidence="2 3" key="1">
    <citation type="submission" date="2014-12" db="EMBL/GenBank/DDBJ databases">
        <title>Draft genome sequences of 29 type strains of Enterococci.</title>
        <authorList>
            <person name="Zhong Z."/>
            <person name="Sun Z."/>
            <person name="Liu W."/>
            <person name="Zhang W."/>
            <person name="Zhang H."/>
        </authorList>
    </citation>
    <scope>NUCLEOTIDE SEQUENCE [LARGE SCALE GENOMIC DNA]</scope>
    <source>
        <strain evidence="2 3">DSM 21207</strain>
    </source>
</reference>
<proteinExistence type="predicted"/>
<evidence type="ECO:0000313" key="2">
    <source>
        <dbReference type="EMBL" id="OJG15952.1"/>
    </source>
</evidence>
<accession>A0A1L8R884</accession>